<reference evidence="1 2" key="1">
    <citation type="journal article" date="2014" name="Int. J. Syst. Evol. Microbiol.">
        <title>Arthrobacter pityocampae sp. nov., isolated from Thaumetopoea pityocampa (Lep., Thaumetopoeidae).</title>
        <authorList>
            <person name="Ince I.A."/>
            <person name="Demirbag Z."/>
            <person name="Kati H."/>
        </authorList>
    </citation>
    <scope>NUCLEOTIDE SEQUENCE [LARGE SCALE GENOMIC DNA]</scope>
    <source>
        <strain evidence="1 2">Tp2</strain>
    </source>
</reference>
<evidence type="ECO:0000313" key="2">
    <source>
        <dbReference type="Proteomes" id="UP000239297"/>
    </source>
</evidence>
<gene>
    <name evidence="1" type="ORF">C4K88_13920</name>
</gene>
<dbReference type="AlphaFoldDB" id="A0A2S5IW99"/>
<organism evidence="1 2">
    <name type="scientific">Arthrobacter pityocampae</name>
    <dbReference type="NCBI Taxonomy" id="547334"/>
    <lineage>
        <taxon>Bacteria</taxon>
        <taxon>Bacillati</taxon>
        <taxon>Actinomycetota</taxon>
        <taxon>Actinomycetes</taxon>
        <taxon>Micrococcales</taxon>
        <taxon>Micrococcaceae</taxon>
        <taxon>Arthrobacter</taxon>
    </lineage>
</organism>
<accession>A0A2S5IW99</accession>
<evidence type="ECO:0000313" key="1">
    <source>
        <dbReference type="EMBL" id="PPB48801.1"/>
    </source>
</evidence>
<sequence length="74" mass="8211">MAGSSLTLHEVYLHYLNSGGFFDEFEMDAYLHGLIPLPREERNCIAQAVNELIDDLLAGGGTGRRPRASYSRTP</sequence>
<name>A0A2S5IW99_9MICC</name>
<protein>
    <submittedName>
        <fullName evidence="1">Uncharacterized protein</fullName>
    </submittedName>
</protein>
<dbReference type="EMBL" id="PRKW01000005">
    <property type="protein sequence ID" value="PPB48801.1"/>
    <property type="molecule type" value="Genomic_DNA"/>
</dbReference>
<keyword evidence="2" id="KW-1185">Reference proteome</keyword>
<dbReference type="Proteomes" id="UP000239297">
    <property type="component" value="Unassembled WGS sequence"/>
</dbReference>
<comment type="caution">
    <text evidence="1">The sequence shown here is derived from an EMBL/GenBank/DDBJ whole genome shotgun (WGS) entry which is preliminary data.</text>
</comment>
<proteinExistence type="predicted"/>